<feature type="domain" description="Helicase ATP-binding" evidence="8">
    <location>
        <begin position="203"/>
        <end position="371"/>
    </location>
</feature>
<keyword evidence="3 6" id="KW-0378">Hydrolase</keyword>
<evidence type="ECO:0000313" key="10">
    <source>
        <dbReference type="EMBL" id="SJK86690.1"/>
    </source>
</evidence>
<dbReference type="InterPro" id="IPR000629">
    <property type="entry name" value="RNA-helicase_DEAD-box_CS"/>
</dbReference>
<evidence type="ECO:0000256" key="1">
    <source>
        <dbReference type="ARBA" id="ARBA00012552"/>
    </source>
</evidence>
<reference evidence="10 11" key="1">
    <citation type="journal article" date="2012" name="Nucleic Acids Res.">
        <title>Sequencing of the smallest Apicomplexan genome from the human pathogen Babesia microti.</title>
        <authorList>
            <person name="Cornillot E."/>
            <person name="Hadj-Kaddour K."/>
            <person name="Dassouli A."/>
            <person name="Noel B."/>
            <person name="Ranwez V."/>
            <person name="Vacherie B."/>
            <person name="Augagneur Y."/>
            <person name="Bres V."/>
            <person name="Duclos A."/>
            <person name="Randazzo S."/>
            <person name="Carcy B."/>
            <person name="Debierre-Grockiego F."/>
            <person name="Delbecq S."/>
            <person name="Moubri-Menage K."/>
            <person name="Shams-Eldin H."/>
            <person name="Usmani-Brown S."/>
            <person name="Bringaud F."/>
            <person name="Wincker P."/>
            <person name="Vivares C.P."/>
            <person name="Schwarz R.T."/>
            <person name="Schetters T.P."/>
            <person name="Krause P.J."/>
            <person name="Gorenflot A."/>
            <person name="Berry V."/>
            <person name="Barbe V."/>
            <person name="Ben Mamoun C."/>
        </authorList>
    </citation>
    <scope>NUCLEOTIDE SEQUENCE [LARGE SCALE GENOMIC DNA]</scope>
    <source>
        <strain evidence="10 11">RI</strain>
    </source>
</reference>
<dbReference type="EMBL" id="LN871598">
    <property type="protein sequence ID" value="SJK86690.1"/>
    <property type="molecule type" value="Genomic_DNA"/>
</dbReference>
<dbReference type="Gene3D" id="3.40.50.300">
    <property type="entry name" value="P-loop containing nucleotide triphosphate hydrolases"/>
    <property type="match status" value="2"/>
</dbReference>
<dbReference type="PANTHER" id="PTHR47958">
    <property type="entry name" value="ATP-DEPENDENT RNA HELICASE DBP3"/>
    <property type="match status" value="1"/>
</dbReference>
<gene>
    <name evidence="10" type="ORF">BMR1_03g04551</name>
</gene>
<name>A0A1R4ACH0_BABMR</name>
<proteinExistence type="inferred from homology"/>
<dbReference type="SMART" id="SM00487">
    <property type="entry name" value="DEXDc"/>
    <property type="match status" value="1"/>
</dbReference>
<feature type="compositionally biased region" description="Low complexity" evidence="7">
    <location>
        <begin position="68"/>
        <end position="77"/>
    </location>
</feature>
<evidence type="ECO:0000256" key="7">
    <source>
        <dbReference type="SAM" id="MobiDB-lite"/>
    </source>
</evidence>
<dbReference type="GO" id="GO:0005524">
    <property type="term" value="F:ATP binding"/>
    <property type="evidence" value="ECO:0007669"/>
    <property type="project" value="UniProtKB-KW"/>
</dbReference>
<dbReference type="GO" id="GO:0016787">
    <property type="term" value="F:hydrolase activity"/>
    <property type="evidence" value="ECO:0007669"/>
    <property type="project" value="UniProtKB-KW"/>
</dbReference>
<organism evidence="10 11">
    <name type="scientific">Babesia microti (strain RI)</name>
    <dbReference type="NCBI Taxonomy" id="1133968"/>
    <lineage>
        <taxon>Eukaryota</taxon>
        <taxon>Sar</taxon>
        <taxon>Alveolata</taxon>
        <taxon>Apicomplexa</taxon>
        <taxon>Aconoidasida</taxon>
        <taxon>Piroplasmida</taxon>
        <taxon>Babesiidae</taxon>
        <taxon>Babesia</taxon>
    </lineage>
</organism>
<dbReference type="InterPro" id="IPR014001">
    <property type="entry name" value="Helicase_ATP-bd"/>
</dbReference>
<dbReference type="GO" id="GO:0003724">
    <property type="term" value="F:RNA helicase activity"/>
    <property type="evidence" value="ECO:0007669"/>
    <property type="project" value="UniProtKB-EC"/>
</dbReference>
<evidence type="ECO:0000256" key="4">
    <source>
        <dbReference type="ARBA" id="ARBA00022806"/>
    </source>
</evidence>
<dbReference type="InterPro" id="IPR001650">
    <property type="entry name" value="Helicase_C-like"/>
</dbReference>
<evidence type="ECO:0000256" key="5">
    <source>
        <dbReference type="ARBA" id="ARBA00022840"/>
    </source>
</evidence>
<dbReference type="AlphaFoldDB" id="A0A1R4ACH0"/>
<dbReference type="VEuPathDB" id="PiroplasmaDB:BMR1_03g04551"/>
<evidence type="ECO:0000256" key="3">
    <source>
        <dbReference type="ARBA" id="ARBA00022801"/>
    </source>
</evidence>
<keyword evidence="2 6" id="KW-0547">Nucleotide-binding</keyword>
<dbReference type="SMART" id="SM00490">
    <property type="entry name" value="HELICc"/>
    <property type="match status" value="1"/>
</dbReference>
<feature type="domain" description="Helicase C-terminal" evidence="9">
    <location>
        <begin position="399"/>
        <end position="567"/>
    </location>
</feature>
<dbReference type="GO" id="GO:0003676">
    <property type="term" value="F:nucleic acid binding"/>
    <property type="evidence" value="ECO:0007669"/>
    <property type="project" value="InterPro"/>
</dbReference>
<dbReference type="InterPro" id="IPR027417">
    <property type="entry name" value="P-loop_NTPase"/>
</dbReference>
<dbReference type="PROSITE" id="PS51194">
    <property type="entry name" value="HELICASE_CTER"/>
    <property type="match status" value="1"/>
</dbReference>
<evidence type="ECO:0000259" key="9">
    <source>
        <dbReference type="PROSITE" id="PS51194"/>
    </source>
</evidence>
<reference evidence="10 11" key="2">
    <citation type="journal article" date="2013" name="PLoS ONE">
        <title>Whole genome mapping and re-organization of the nuclear and mitochondrial genomes of Babesia microti isolates.</title>
        <authorList>
            <person name="Cornillot E."/>
            <person name="Dassouli A."/>
            <person name="Garg A."/>
            <person name="Pachikara N."/>
            <person name="Randazzo S."/>
            <person name="Depoix D."/>
            <person name="Carcy B."/>
            <person name="Delbecq S."/>
            <person name="Frutos R."/>
            <person name="Silva J.C."/>
            <person name="Sutton R."/>
            <person name="Krause P.J."/>
            <person name="Mamoun C.B."/>
        </authorList>
    </citation>
    <scope>NUCLEOTIDE SEQUENCE [LARGE SCALE GENOMIC DNA]</scope>
    <source>
        <strain evidence="10 11">RI</strain>
    </source>
</reference>
<evidence type="ECO:0000313" key="11">
    <source>
        <dbReference type="Proteomes" id="UP000002899"/>
    </source>
</evidence>
<protein>
    <recommendedName>
        <fullName evidence="1">RNA helicase</fullName>
        <ecNumber evidence="1">3.6.4.13</ecNumber>
    </recommendedName>
</protein>
<dbReference type="OrthoDB" id="10265785at2759"/>
<dbReference type="KEGG" id="bmic:BMR1_03g04551"/>
<dbReference type="SUPFAM" id="SSF52540">
    <property type="entry name" value="P-loop containing nucleoside triphosphate hydrolases"/>
    <property type="match status" value="1"/>
</dbReference>
<dbReference type="InterPro" id="IPR011545">
    <property type="entry name" value="DEAD/DEAH_box_helicase_dom"/>
</dbReference>
<comment type="similarity">
    <text evidence="6">Belongs to the DEAD box helicase family.</text>
</comment>
<dbReference type="EC" id="3.6.4.13" evidence="1"/>
<dbReference type="Proteomes" id="UP000002899">
    <property type="component" value="Chromosome III"/>
</dbReference>
<dbReference type="Pfam" id="PF00271">
    <property type="entry name" value="Helicase_C"/>
    <property type="match status" value="1"/>
</dbReference>
<feature type="compositionally biased region" description="Basic and acidic residues" evidence="7">
    <location>
        <begin position="78"/>
        <end position="89"/>
    </location>
</feature>
<dbReference type="GeneID" id="24425558"/>
<dbReference type="Pfam" id="PF00270">
    <property type="entry name" value="DEAD"/>
    <property type="match status" value="1"/>
</dbReference>
<dbReference type="PROSITE" id="PS51192">
    <property type="entry name" value="HELICASE_ATP_BIND_1"/>
    <property type="match status" value="1"/>
</dbReference>
<keyword evidence="11" id="KW-1185">Reference proteome</keyword>
<evidence type="ECO:0000256" key="2">
    <source>
        <dbReference type="ARBA" id="ARBA00022741"/>
    </source>
</evidence>
<dbReference type="CDD" id="cd18787">
    <property type="entry name" value="SF2_C_DEAD"/>
    <property type="match status" value="1"/>
</dbReference>
<keyword evidence="5 6" id="KW-0067">ATP-binding</keyword>
<sequence length="574" mass="65112">MKLVKISFVCELYQGKLYKRKQPEYGVLSTENITINIAIRNHSFQMDENKLLQQFLNKPENQEFKSLLGGNQQQNHSQHSDQTHRGSQDHEFAYRSQQEAFNQHLQQRLQQQFHHSNNQFHHQRPNAHQMIQSVGDSGMIEDFVKPKHLILDEISDSIKVDGRDISSADYSTWEHILSSDNLLKGVRHKGFESPSRIQRCALPLILGGGRNVIAQAKNGSGKTATFALAMLAKVNPSIESLQAFCLCPTRELAIQNKNVIDDLGKFTGIKTFVGIPQCPRFEKTDKYQLYVGTPGKTMDLLKRRILPTENVILLVMDEADEMINPENNMGPQAIQIRTQFKRPIQILLFSATFSDNVLKFATQVAPQAHLIEVKREQLTLDCIDQRYMICDHEEDKFKKLCDLYTSMILGQSVIFVNSRDTAFKLSQRMKNAGHAISLLCGTIGGQGGPGMTMTPEIRDRIMKEFVEGETKVLICTDVLARGIDVPQVTLVVNYELPLLFYGGRVDDNFAKICMETYLHRIGRTGRFGTKGMAINLITSAQMPLIESIKQFFNCKIDRLDCDAAVIESMVHSFR</sequence>
<keyword evidence="4 6" id="KW-0347">Helicase</keyword>
<evidence type="ECO:0000259" key="8">
    <source>
        <dbReference type="PROSITE" id="PS51192"/>
    </source>
</evidence>
<evidence type="ECO:0000256" key="6">
    <source>
        <dbReference type="RuleBase" id="RU000492"/>
    </source>
</evidence>
<dbReference type="RefSeq" id="XP_021338816.1">
    <property type="nucleotide sequence ID" value="XM_021482280.1"/>
</dbReference>
<dbReference type="PROSITE" id="PS00039">
    <property type="entry name" value="DEAD_ATP_HELICASE"/>
    <property type="match status" value="1"/>
</dbReference>
<reference evidence="10 11" key="3">
    <citation type="journal article" date="2016" name="Sci. Rep.">
        <title>Genome-wide diversity and gene expression profiling of Babesia microti isolates identify polymorphic genes that mediate host-pathogen interactions.</title>
        <authorList>
            <person name="Silva J.C."/>
            <person name="Cornillot E."/>
            <person name="McCracken C."/>
            <person name="Usmani-Brown S."/>
            <person name="Dwivedi A."/>
            <person name="Ifeonu O.O."/>
            <person name="Crabtree J."/>
            <person name="Gotia H.T."/>
            <person name="Virji A.Z."/>
            <person name="Reynes C."/>
            <person name="Colinge J."/>
            <person name="Kumar V."/>
            <person name="Lawres L."/>
            <person name="Pazzi J.E."/>
            <person name="Pablo J.V."/>
            <person name="Hung C."/>
            <person name="Brancato J."/>
            <person name="Kumari P."/>
            <person name="Orvis J."/>
            <person name="Tretina K."/>
            <person name="Chibucos M."/>
            <person name="Ott S."/>
            <person name="Sadzewicz L."/>
            <person name="Sengamalay N."/>
            <person name="Shetty A.C."/>
            <person name="Su Q."/>
            <person name="Tallon L."/>
            <person name="Fraser C.M."/>
            <person name="Frutos R."/>
            <person name="Molina D.M."/>
            <person name="Krause P.J."/>
            <person name="Ben Mamoun C."/>
        </authorList>
    </citation>
    <scope>NUCLEOTIDE SEQUENCE [LARGE SCALE GENOMIC DNA]</scope>
    <source>
        <strain evidence="10 11">RI</strain>
    </source>
</reference>
<accession>A0A1R4ACH0</accession>
<feature type="region of interest" description="Disordered" evidence="7">
    <location>
        <begin position="68"/>
        <end position="89"/>
    </location>
</feature>